<evidence type="ECO:0000259" key="1">
    <source>
        <dbReference type="PROSITE" id="PS00028"/>
    </source>
</evidence>
<evidence type="ECO:0000313" key="2">
    <source>
        <dbReference type="EMBL" id="TFK91362.1"/>
    </source>
</evidence>
<dbReference type="Proteomes" id="UP000308197">
    <property type="component" value="Unassembled WGS sequence"/>
</dbReference>
<protein>
    <recommendedName>
        <fullName evidence="1">C2H2-type domain-containing protein</fullName>
    </recommendedName>
</protein>
<accession>A0A5C3PPS1</accession>
<name>A0A5C3PPS1_9APHY</name>
<dbReference type="STRING" id="1314778.A0A5C3PPS1"/>
<dbReference type="Pfam" id="PF18759">
    <property type="entry name" value="Plavaka"/>
    <property type="match status" value="1"/>
</dbReference>
<gene>
    <name evidence="2" type="ORF">K466DRAFT_327311</name>
</gene>
<dbReference type="InterPro" id="IPR013087">
    <property type="entry name" value="Znf_C2H2_type"/>
</dbReference>
<dbReference type="InterPro" id="IPR041078">
    <property type="entry name" value="Plavaka"/>
</dbReference>
<dbReference type="AlphaFoldDB" id="A0A5C3PPS1"/>
<reference evidence="2 3" key="1">
    <citation type="journal article" date="2019" name="Nat. Ecol. Evol.">
        <title>Megaphylogeny resolves global patterns of mushroom evolution.</title>
        <authorList>
            <person name="Varga T."/>
            <person name="Krizsan K."/>
            <person name="Foldi C."/>
            <person name="Dima B."/>
            <person name="Sanchez-Garcia M."/>
            <person name="Sanchez-Ramirez S."/>
            <person name="Szollosi G.J."/>
            <person name="Szarkandi J.G."/>
            <person name="Papp V."/>
            <person name="Albert L."/>
            <person name="Andreopoulos W."/>
            <person name="Angelini C."/>
            <person name="Antonin V."/>
            <person name="Barry K.W."/>
            <person name="Bougher N.L."/>
            <person name="Buchanan P."/>
            <person name="Buyck B."/>
            <person name="Bense V."/>
            <person name="Catcheside P."/>
            <person name="Chovatia M."/>
            <person name="Cooper J."/>
            <person name="Damon W."/>
            <person name="Desjardin D."/>
            <person name="Finy P."/>
            <person name="Geml J."/>
            <person name="Haridas S."/>
            <person name="Hughes K."/>
            <person name="Justo A."/>
            <person name="Karasinski D."/>
            <person name="Kautmanova I."/>
            <person name="Kiss B."/>
            <person name="Kocsube S."/>
            <person name="Kotiranta H."/>
            <person name="LaButti K.M."/>
            <person name="Lechner B.E."/>
            <person name="Liimatainen K."/>
            <person name="Lipzen A."/>
            <person name="Lukacs Z."/>
            <person name="Mihaltcheva S."/>
            <person name="Morgado L.N."/>
            <person name="Niskanen T."/>
            <person name="Noordeloos M.E."/>
            <person name="Ohm R.A."/>
            <person name="Ortiz-Santana B."/>
            <person name="Ovrebo C."/>
            <person name="Racz N."/>
            <person name="Riley R."/>
            <person name="Savchenko A."/>
            <person name="Shiryaev A."/>
            <person name="Soop K."/>
            <person name="Spirin V."/>
            <person name="Szebenyi C."/>
            <person name="Tomsovsky M."/>
            <person name="Tulloss R.E."/>
            <person name="Uehling J."/>
            <person name="Grigoriev I.V."/>
            <person name="Vagvolgyi C."/>
            <person name="Papp T."/>
            <person name="Martin F.M."/>
            <person name="Miettinen O."/>
            <person name="Hibbett D.S."/>
            <person name="Nagy L.G."/>
        </authorList>
    </citation>
    <scope>NUCLEOTIDE SEQUENCE [LARGE SCALE GENOMIC DNA]</scope>
    <source>
        <strain evidence="2 3">HHB13444</strain>
    </source>
</reference>
<dbReference type="InParanoid" id="A0A5C3PPS1"/>
<dbReference type="EMBL" id="ML211022">
    <property type="protein sequence ID" value="TFK91362.1"/>
    <property type="molecule type" value="Genomic_DNA"/>
</dbReference>
<sequence>MARYCNLCHTAFPTWRRYDDHNINIHRFPKPPAPPSEKIYHHDLDARICDAAGNYLPPGTPAPARDNAHNWYPFDSRHQFEFAEWHFEKVQTSEDDLNELLNTLAAEKAAETGNPEARAMYDDAEHMRGTLDSIAHSDGLPFVKYHFRYTGMATPQTPPWKLKTYVVYARNPLHVAEHMAACADFKGSWDYVPYEEFTSDTCRRFSDFMSARFPFKKADEIARDDQNKGAMLTPIILGADKTTVSVATGHQEYHPLYMSLGNLSNDMRRAHRDGVLPIAFLAIPKHGRGRTTDEYRTFVKQLYHTAIAQVLSPLRPAMTTPHVMRCPDGHYRRAIFQLGPFIADYPEQVCLSGIVSGWCPKCRAFPDELDKGGPPRFRAHTECVVETFPAGVVWDVFGLNVDVEPFTNHFPRADIHELISPDLLHQLIKGTFKDHLVEWVSDYIYQTAESEREADEIIAQIDLRLAIAPPFPGLRRFPHGRNFGDAQWTGDDTKALMKIYLSAIAGLVPTKMVQCLAAFLDFCYLARRPEHDTHTLAAMEEALEEFHRLRSVFIETGVRPDGISLPRQHSLLHYVLAIRQFGSPNGLCSSITESKHIEAVKETWRRSNRNDPIEQMTTTLVRLTKLSAARIEFGRRGMLHGDAHTAARLALGDETVVDKQRNKELLYLAARDAQEADGRVEYISLGERTGVWQLTYLADELQMPTLRTLVQRYLRDRLDPDAGEHGALPALSTRTKIGLHVAASAVFHAPSEACGSRGMHHEFIRCNPAWSGDYARYDTVLVTSDPNVWGMRRFRVAQVRQFISFKYAEEFHQCAVVDWFCMDQERDGSTGMSVGRPQLDPVTGDRISSVIPLTSIARACHLMPKLGRTYLPVDFHWSETLTSFRAYYVNSYVDYHAHETIL</sequence>
<dbReference type="PROSITE" id="PS00028">
    <property type="entry name" value="ZINC_FINGER_C2H2_1"/>
    <property type="match status" value="1"/>
</dbReference>
<proteinExistence type="predicted"/>
<keyword evidence="3" id="KW-1185">Reference proteome</keyword>
<organism evidence="2 3">
    <name type="scientific">Polyporus arcularius HHB13444</name>
    <dbReference type="NCBI Taxonomy" id="1314778"/>
    <lineage>
        <taxon>Eukaryota</taxon>
        <taxon>Fungi</taxon>
        <taxon>Dikarya</taxon>
        <taxon>Basidiomycota</taxon>
        <taxon>Agaricomycotina</taxon>
        <taxon>Agaricomycetes</taxon>
        <taxon>Polyporales</taxon>
        <taxon>Polyporaceae</taxon>
        <taxon>Polyporus</taxon>
    </lineage>
</organism>
<feature type="domain" description="C2H2-type" evidence="1">
    <location>
        <begin position="5"/>
        <end position="26"/>
    </location>
</feature>
<evidence type="ECO:0000313" key="3">
    <source>
        <dbReference type="Proteomes" id="UP000308197"/>
    </source>
</evidence>